<feature type="region of interest" description="Disordered" evidence="3">
    <location>
        <begin position="109"/>
        <end position="129"/>
    </location>
</feature>
<dbReference type="PROSITE" id="PS50084">
    <property type="entry name" value="KH_TYPE_1"/>
    <property type="match status" value="3"/>
</dbReference>
<organism evidence="5 6">
    <name type="scientific">Zymoseptoria tritici (strain CBS 115943 / IPO323)</name>
    <name type="common">Speckled leaf blotch fungus</name>
    <name type="synonym">Septoria tritici</name>
    <dbReference type="NCBI Taxonomy" id="336722"/>
    <lineage>
        <taxon>Eukaryota</taxon>
        <taxon>Fungi</taxon>
        <taxon>Dikarya</taxon>
        <taxon>Ascomycota</taxon>
        <taxon>Pezizomycotina</taxon>
        <taxon>Dothideomycetes</taxon>
        <taxon>Dothideomycetidae</taxon>
        <taxon>Mycosphaerellales</taxon>
        <taxon>Mycosphaerellaceae</taxon>
        <taxon>Zymoseptoria</taxon>
    </lineage>
</organism>
<dbReference type="PANTHER" id="PTHR10288">
    <property type="entry name" value="KH DOMAIN CONTAINING RNA BINDING PROTEIN"/>
    <property type="match status" value="1"/>
</dbReference>
<dbReference type="STRING" id="336722.F9XN86"/>
<evidence type="ECO:0000256" key="3">
    <source>
        <dbReference type="SAM" id="MobiDB-lite"/>
    </source>
</evidence>
<dbReference type="SMART" id="SM00322">
    <property type="entry name" value="KH"/>
    <property type="match status" value="3"/>
</dbReference>
<dbReference type="InterPro" id="IPR011333">
    <property type="entry name" value="SKP1/BTB/POZ_sf"/>
</dbReference>
<dbReference type="SUPFAM" id="SSF54695">
    <property type="entry name" value="POZ domain"/>
    <property type="match status" value="1"/>
</dbReference>
<dbReference type="Gene3D" id="3.30.710.10">
    <property type="entry name" value="Potassium Channel Kv1.1, Chain A"/>
    <property type="match status" value="1"/>
</dbReference>
<proteinExistence type="predicted"/>
<feature type="region of interest" description="Disordered" evidence="3">
    <location>
        <begin position="309"/>
        <end position="410"/>
    </location>
</feature>
<feature type="compositionally biased region" description="Basic and acidic residues" evidence="3">
    <location>
        <begin position="30"/>
        <end position="45"/>
    </location>
</feature>
<dbReference type="Pfam" id="PF00651">
    <property type="entry name" value="BTB"/>
    <property type="match status" value="1"/>
</dbReference>
<evidence type="ECO:0000256" key="1">
    <source>
        <dbReference type="ARBA" id="ARBA00022737"/>
    </source>
</evidence>
<feature type="compositionally biased region" description="Polar residues" evidence="3">
    <location>
        <begin position="48"/>
        <end position="66"/>
    </location>
</feature>
<dbReference type="EMBL" id="CM001206">
    <property type="protein sequence ID" value="EGP83370.1"/>
    <property type="molecule type" value="Genomic_DNA"/>
</dbReference>
<dbReference type="GO" id="GO:0003723">
    <property type="term" value="F:RNA binding"/>
    <property type="evidence" value="ECO:0007669"/>
    <property type="project" value="UniProtKB-UniRule"/>
</dbReference>
<dbReference type="CDD" id="cd22456">
    <property type="entry name" value="KH-I_Rnc1_rpt2"/>
    <property type="match status" value="1"/>
</dbReference>
<dbReference type="InterPro" id="IPR004088">
    <property type="entry name" value="KH_dom_type_1"/>
</dbReference>
<evidence type="ECO:0000256" key="2">
    <source>
        <dbReference type="PROSITE-ProRule" id="PRU00117"/>
    </source>
</evidence>
<keyword evidence="6" id="KW-1185">Reference proteome</keyword>
<evidence type="ECO:0000313" key="6">
    <source>
        <dbReference type="Proteomes" id="UP000008062"/>
    </source>
</evidence>
<keyword evidence="2" id="KW-0694">RNA-binding</keyword>
<dbReference type="RefSeq" id="XP_003848394.1">
    <property type="nucleotide sequence ID" value="XM_003848346.1"/>
</dbReference>
<feature type="domain" description="BTB" evidence="4">
    <location>
        <begin position="635"/>
        <end position="710"/>
    </location>
</feature>
<dbReference type="CDD" id="cd22455">
    <property type="entry name" value="KH-I_Rnc1_rpt1"/>
    <property type="match status" value="1"/>
</dbReference>
<dbReference type="CDD" id="cd22439">
    <property type="entry name" value="KH-I_PCBP_rpt3"/>
    <property type="match status" value="1"/>
</dbReference>
<dbReference type="Gene3D" id="3.30.1370.10">
    <property type="entry name" value="K Homology domain, type 1"/>
    <property type="match status" value="3"/>
</dbReference>
<feature type="region of interest" description="Disordered" evidence="3">
    <location>
        <begin position="586"/>
        <end position="630"/>
    </location>
</feature>
<dbReference type="CDD" id="cd18186">
    <property type="entry name" value="BTB_POZ_ZBTB_KLHL-like"/>
    <property type="match status" value="1"/>
</dbReference>
<feature type="compositionally biased region" description="Low complexity" evidence="3">
    <location>
        <begin position="590"/>
        <end position="604"/>
    </location>
</feature>
<dbReference type="eggNOG" id="KOG2190">
    <property type="taxonomic scope" value="Eukaryota"/>
</dbReference>
<dbReference type="SUPFAM" id="SSF54791">
    <property type="entry name" value="Eukaryotic type KH-domain (KH-domain type I)"/>
    <property type="match status" value="3"/>
</dbReference>
<evidence type="ECO:0000313" key="5">
    <source>
        <dbReference type="EMBL" id="EGP83370.1"/>
    </source>
</evidence>
<dbReference type="GeneID" id="13396414"/>
<dbReference type="AlphaFoldDB" id="F9XN86"/>
<feature type="region of interest" description="Disordered" evidence="3">
    <location>
        <begin position="1"/>
        <end position="91"/>
    </location>
</feature>
<dbReference type="InterPro" id="IPR036612">
    <property type="entry name" value="KH_dom_type_1_sf"/>
</dbReference>
<name>F9XN86_ZYMTI</name>
<sequence>MAENAPDTPVATQKRPLEEPSSPSGPTDQPEAKRPALDKIIKEDNTDTSESATIGASAPVETSSADVTAVDAQGPERATKQDDTVVPDAPINGVSTDVAAAIGQSAANPTAANGAADSTSQAPMPYHQQDESSWLHVRAIISSAEAATVIGKGGENVTQIRKMAGAKCTVSEYTRGAVERILTVSGLVDAVAKAFGLIIRTLNQEPLDQPSTPQSKTYPLRLLIPHILIGSIIGKQGVRIREIQEASGARLNASESCLPLSTERSLVVLGVADAVHIATYYVGSTLVEQLTDRFGGAAASNYAGRHGGPQGVVPGGMQVVPYVPQHTGGQMGHPENFRKPQGPPQRGPPNAYGQPYMHGQPPQQHPQAAAHYGGGAGSPRAPYVGAGPQQPQPYAHAAPQASHAGPPQQPMQGMVPGQPITQQIFIPNDMVGAIIGKGGAKINEIRQLSGSVIKINEPQDNNNERLVTITGTQECNQMALYMLYSRLVPTGVLPTRQTADARDEQGVRGVRMRYHRFETVHWDFEKEIGMRRNGRQIFRTIAFNLDPPPTPVWFRRLPPNPTTPPAHPSPQDDMMSGMVHQIGVPPMDMPSPTGSDTSTSHSTHQGVTELPRRSPRHGRSPNRPPLRTNFRNFSGVATIIVGEANSKTRPQTTYLVHKELITQSSPFFAAALNSTFAEGLDQTVRLPEEKPESFEWFLQWLYTGTLTVQPTSSTDSIYPRSSTHQNIPLTHSDGDLRNSAGSPKYFLLLDLYALSDRLLTTPLSNHILTTLARLSESTNSVPTPSDTWILYDTLPPSSPLQRLILDLFAYKKTDRLLETHKDDWHPRFLRDLVVKLKRPGPEAVDRHSLVAWRPRSWSGSKACEGCKEVAVQVTKVTEQ</sequence>
<accession>F9XN86</accession>
<dbReference type="InParanoid" id="F9XN86"/>
<dbReference type="Pfam" id="PF00013">
    <property type="entry name" value="KH_1"/>
    <property type="match status" value="3"/>
</dbReference>
<dbReference type="PROSITE" id="PS50097">
    <property type="entry name" value="BTB"/>
    <property type="match status" value="1"/>
</dbReference>
<feature type="compositionally biased region" description="Low complexity" evidence="3">
    <location>
        <begin position="315"/>
        <end position="325"/>
    </location>
</feature>
<dbReference type="Proteomes" id="UP000008062">
    <property type="component" value="Chromosome 11"/>
</dbReference>
<dbReference type="KEGG" id="ztr:MYCGRDRAFT_111290"/>
<feature type="compositionally biased region" description="Low complexity" evidence="3">
    <location>
        <begin position="348"/>
        <end position="371"/>
    </location>
</feature>
<dbReference type="HOGENOM" id="CLU_327372_0_0_1"/>
<reference evidence="5 6" key="1">
    <citation type="journal article" date="2011" name="PLoS Genet.">
        <title>Finished genome of the fungal wheat pathogen Mycosphaerella graminicola reveals dispensome structure, chromosome plasticity, and stealth pathogenesis.</title>
        <authorList>
            <person name="Goodwin S.B."/>
            <person name="Ben M'barek S."/>
            <person name="Dhillon B."/>
            <person name="Wittenberg A.H.J."/>
            <person name="Crane C.F."/>
            <person name="Hane J.K."/>
            <person name="Foster A.J."/>
            <person name="Van der Lee T.A.J."/>
            <person name="Grimwood J."/>
            <person name="Aerts A."/>
            <person name="Antoniw J."/>
            <person name="Bailey A."/>
            <person name="Bluhm B."/>
            <person name="Bowler J."/>
            <person name="Bristow J."/>
            <person name="van der Burgt A."/>
            <person name="Canto-Canche B."/>
            <person name="Churchill A.C.L."/>
            <person name="Conde-Ferraez L."/>
            <person name="Cools H.J."/>
            <person name="Coutinho P.M."/>
            <person name="Csukai M."/>
            <person name="Dehal P."/>
            <person name="De Wit P."/>
            <person name="Donzelli B."/>
            <person name="van de Geest H.C."/>
            <person name="van Ham R.C.H.J."/>
            <person name="Hammond-Kosack K.E."/>
            <person name="Henrissat B."/>
            <person name="Kilian A."/>
            <person name="Kobayashi A.K."/>
            <person name="Koopmann E."/>
            <person name="Kourmpetis Y."/>
            <person name="Kuzniar A."/>
            <person name="Lindquist E."/>
            <person name="Lombard V."/>
            <person name="Maliepaard C."/>
            <person name="Martins N."/>
            <person name="Mehrabi R."/>
            <person name="Nap J.P.H."/>
            <person name="Ponomarenko A."/>
            <person name="Rudd J.J."/>
            <person name="Salamov A."/>
            <person name="Schmutz J."/>
            <person name="Schouten H.J."/>
            <person name="Shapiro H."/>
            <person name="Stergiopoulos I."/>
            <person name="Torriani S.F.F."/>
            <person name="Tu H."/>
            <person name="de Vries R.P."/>
            <person name="Waalwijk C."/>
            <person name="Ware S.B."/>
            <person name="Wiebenga A."/>
            <person name="Zwiers L.-H."/>
            <person name="Oliver R.P."/>
            <person name="Grigoriev I.V."/>
            <person name="Kema G.H.J."/>
        </authorList>
    </citation>
    <scope>NUCLEOTIDE SEQUENCE [LARGE SCALE GENOMIC DNA]</scope>
    <source>
        <strain evidence="6">CBS 115943 / IPO323</strain>
    </source>
</reference>
<dbReference type="OrthoDB" id="1937934at2759"/>
<protein>
    <recommendedName>
        <fullName evidence="4">BTB domain-containing protein</fullName>
    </recommendedName>
</protein>
<keyword evidence="1" id="KW-0677">Repeat</keyword>
<dbReference type="InterPro" id="IPR004087">
    <property type="entry name" value="KH_dom"/>
</dbReference>
<dbReference type="InterPro" id="IPR000210">
    <property type="entry name" value="BTB/POZ_dom"/>
</dbReference>
<feature type="compositionally biased region" description="Low complexity" evidence="3">
    <location>
        <begin position="381"/>
        <end position="410"/>
    </location>
</feature>
<evidence type="ECO:0000259" key="4">
    <source>
        <dbReference type="PROSITE" id="PS50097"/>
    </source>
</evidence>
<gene>
    <name evidence="5" type="ORF">MYCGRDRAFT_111290</name>
</gene>